<evidence type="ECO:0000313" key="2">
    <source>
        <dbReference type="Proteomes" id="UP000254159"/>
    </source>
</evidence>
<organism evidence="1 2">
    <name type="scientific">Escherichia coli</name>
    <dbReference type="NCBI Taxonomy" id="562"/>
    <lineage>
        <taxon>Bacteria</taxon>
        <taxon>Pseudomonadati</taxon>
        <taxon>Pseudomonadota</taxon>
        <taxon>Gammaproteobacteria</taxon>
        <taxon>Enterobacterales</taxon>
        <taxon>Enterobacteriaceae</taxon>
        <taxon>Escherichia</taxon>
    </lineage>
</organism>
<evidence type="ECO:0000313" key="1">
    <source>
        <dbReference type="EMBL" id="STI17019.1"/>
    </source>
</evidence>
<dbReference type="AlphaFoldDB" id="A0A376RGG5"/>
<reference evidence="1 2" key="1">
    <citation type="submission" date="2018-06" db="EMBL/GenBank/DDBJ databases">
        <authorList>
            <consortium name="Pathogen Informatics"/>
            <person name="Doyle S."/>
        </authorList>
    </citation>
    <scope>NUCLEOTIDE SEQUENCE [LARGE SCALE GENOMIC DNA]</scope>
    <source>
        <strain evidence="1 2">NCTC10865</strain>
    </source>
</reference>
<gene>
    <name evidence="1" type="ORF">NCTC10865_02296</name>
</gene>
<accession>A0A376RGG5</accession>
<protein>
    <submittedName>
        <fullName evidence="1">Fimbrial protein</fullName>
    </submittedName>
</protein>
<dbReference type="Proteomes" id="UP000254159">
    <property type="component" value="Unassembled WGS sequence"/>
</dbReference>
<name>A0A376RGG5_ECOLX</name>
<dbReference type="EMBL" id="UGCD01000002">
    <property type="protein sequence ID" value="STI17019.1"/>
    <property type="molecule type" value="Genomic_DNA"/>
</dbReference>
<sequence length="74" mass="8047">MGYYLYLGDNSDVLDVSAPFNIESYKTAEGQYAIPFKAKYLKLTDNLVQSGDVLSSLVMACGAGLINKIASFSR</sequence>
<proteinExistence type="predicted"/>